<dbReference type="GO" id="GO:0004315">
    <property type="term" value="F:3-oxoacyl-[acyl-carrier-protein] synthase activity"/>
    <property type="evidence" value="ECO:0007669"/>
    <property type="project" value="UniProtKB-EC"/>
</dbReference>
<dbReference type="AlphaFoldDB" id="A0A0D8HGV0"/>
<dbReference type="OrthoDB" id="9808669at2"/>
<keyword evidence="2 3" id="KW-0808">Transferase</keyword>
<gene>
    <name evidence="5" type="primary">fabF</name>
    <name evidence="5" type="ORF">AXFE_20700</name>
</gene>
<dbReference type="SUPFAM" id="SSF53901">
    <property type="entry name" value="Thiolase-like"/>
    <property type="match status" value="2"/>
</dbReference>
<dbReference type="Pfam" id="PF02801">
    <property type="entry name" value="Ketoacyl-synt_C"/>
    <property type="match status" value="1"/>
</dbReference>
<evidence type="ECO:0000256" key="2">
    <source>
        <dbReference type="ARBA" id="ARBA00022679"/>
    </source>
</evidence>
<reference evidence="5 6" key="1">
    <citation type="submission" date="2015-01" db="EMBL/GenBank/DDBJ databases">
        <title>Draft genome of the acidophilic iron oxidizer Acidithrix ferrooxidans strain Py-F3.</title>
        <authorList>
            <person name="Poehlein A."/>
            <person name="Eisen S."/>
            <person name="Schloemann M."/>
            <person name="Johnson B.D."/>
            <person name="Daniel R."/>
            <person name="Muehling M."/>
        </authorList>
    </citation>
    <scope>NUCLEOTIDE SEQUENCE [LARGE SCALE GENOMIC DNA]</scope>
    <source>
        <strain evidence="5 6">Py-F3</strain>
    </source>
</reference>
<dbReference type="InterPro" id="IPR016039">
    <property type="entry name" value="Thiolase-like"/>
</dbReference>
<dbReference type="InterPro" id="IPR020841">
    <property type="entry name" value="PKS_Beta-ketoAc_synthase_dom"/>
</dbReference>
<evidence type="ECO:0000256" key="1">
    <source>
        <dbReference type="ARBA" id="ARBA00008467"/>
    </source>
</evidence>
<feature type="domain" description="Ketosynthase family 3 (KS3)" evidence="4">
    <location>
        <begin position="15"/>
        <end position="399"/>
    </location>
</feature>
<dbReference type="GO" id="GO:0006633">
    <property type="term" value="P:fatty acid biosynthetic process"/>
    <property type="evidence" value="ECO:0007669"/>
    <property type="project" value="TreeGrafter"/>
</dbReference>
<keyword evidence="6" id="KW-1185">Reference proteome</keyword>
<comment type="similarity">
    <text evidence="1 3">Belongs to the thiolase-like superfamily. Beta-ketoacyl-ACP synthases family.</text>
</comment>
<dbReference type="SMART" id="SM00825">
    <property type="entry name" value="PKS_KS"/>
    <property type="match status" value="1"/>
</dbReference>
<dbReference type="EC" id="2.3.1.179" evidence="5"/>
<dbReference type="InterPro" id="IPR014030">
    <property type="entry name" value="Ketoacyl_synth_N"/>
</dbReference>
<evidence type="ECO:0000313" key="6">
    <source>
        <dbReference type="Proteomes" id="UP000032360"/>
    </source>
</evidence>
<dbReference type="RefSeq" id="WP_052605703.1">
    <property type="nucleotide sequence ID" value="NZ_JXYS01000066.1"/>
</dbReference>
<name>A0A0D8HGV0_9ACTN</name>
<sequence>MKIAWTQAGQSIEAPYQVAITGVGVVSSVGTGKEAFWNGINQPEYSGSRLIPDFDPSVYMGVKDARRADRYNQMGLAASILAMQDTGSLEVDPARAGVWMGTGVGGLTTLEAQIVICHTRGADRVTPFLVPMMMANSNAATISMKFGFTNTCQTTATACAAGTQAIGNAAREIATGRATVMLAGGAEVASTPTAVAGFANMTAASSSGISRPFDTERDGFLMAEGAGVVVLEELGHAIARGAHIYGIVSGYGSNADAHHITAPAPHGVGAAGCMELALADAGLAPEQIGHVNAHGTSTQLNDRGEAEAIAKVFGQSRPPVTSIKGALGHSLGAAGAIEAIASCLTFEHGMIPPTANTKNVDPEIDIDVVIGSARSLPDGAIISNSFGFGGHNGSLIFSKYEG</sequence>
<keyword evidence="5" id="KW-0012">Acyltransferase</keyword>
<dbReference type="InterPro" id="IPR014031">
    <property type="entry name" value="Ketoacyl_synth_C"/>
</dbReference>
<dbReference type="CDD" id="cd00834">
    <property type="entry name" value="KAS_I_II"/>
    <property type="match status" value="1"/>
</dbReference>
<dbReference type="PANTHER" id="PTHR11712">
    <property type="entry name" value="POLYKETIDE SYNTHASE-RELATED"/>
    <property type="match status" value="1"/>
</dbReference>
<dbReference type="FunFam" id="3.40.47.10:FF:000029">
    <property type="entry name" value="3-oxoacyl-[acyl-carrier-protein] synthase 1"/>
    <property type="match status" value="1"/>
</dbReference>
<dbReference type="EMBL" id="JXYS01000066">
    <property type="protein sequence ID" value="KJF17074.1"/>
    <property type="molecule type" value="Genomic_DNA"/>
</dbReference>
<proteinExistence type="inferred from homology"/>
<dbReference type="PROSITE" id="PS52004">
    <property type="entry name" value="KS3_2"/>
    <property type="match status" value="1"/>
</dbReference>
<protein>
    <submittedName>
        <fullName evidence="5">3-oxoacyl-[acyl-carrier-protein] synthase 2</fullName>
        <ecNumber evidence="5">2.3.1.179</ecNumber>
    </submittedName>
</protein>
<dbReference type="Gene3D" id="3.40.47.10">
    <property type="match status" value="1"/>
</dbReference>
<organism evidence="5 6">
    <name type="scientific">Acidithrix ferrooxidans</name>
    <dbReference type="NCBI Taxonomy" id="1280514"/>
    <lineage>
        <taxon>Bacteria</taxon>
        <taxon>Bacillati</taxon>
        <taxon>Actinomycetota</taxon>
        <taxon>Acidimicrobiia</taxon>
        <taxon>Acidimicrobiales</taxon>
        <taxon>Acidimicrobiaceae</taxon>
        <taxon>Acidithrix</taxon>
    </lineage>
</organism>
<evidence type="ECO:0000313" key="5">
    <source>
        <dbReference type="EMBL" id="KJF17074.1"/>
    </source>
</evidence>
<evidence type="ECO:0000256" key="3">
    <source>
        <dbReference type="RuleBase" id="RU003694"/>
    </source>
</evidence>
<dbReference type="GO" id="GO:0005829">
    <property type="term" value="C:cytosol"/>
    <property type="evidence" value="ECO:0007669"/>
    <property type="project" value="TreeGrafter"/>
</dbReference>
<dbReference type="PATRIC" id="fig|1280514.3.peg.2713"/>
<dbReference type="STRING" id="1280514.AXFE_20700"/>
<accession>A0A0D8HGV0</accession>
<dbReference type="PANTHER" id="PTHR11712:SF336">
    <property type="entry name" value="3-OXOACYL-[ACYL-CARRIER-PROTEIN] SYNTHASE, MITOCHONDRIAL"/>
    <property type="match status" value="1"/>
</dbReference>
<dbReference type="Proteomes" id="UP000032360">
    <property type="component" value="Unassembled WGS sequence"/>
</dbReference>
<evidence type="ECO:0000259" key="4">
    <source>
        <dbReference type="PROSITE" id="PS52004"/>
    </source>
</evidence>
<dbReference type="Pfam" id="PF00109">
    <property type="entry name" value="ketoacyl-synt"/>
    <property type="match status" value="1"/>
</dbReference>
<dbReference type="InterPro" id="IPR000794">
    <property type="entry name" value="Beta-ketoacyl_synthase"/>
</dbReference>
<comment type="caution">
    <text evidence="5">The sequence shown here is derived from an EMBL/GenBank/DDBJ whole genome shotgun (WGS) entry which is preliminary data.</text>
</comment>
<dbReference type="NCBIfam" id="NF005589">
    <property type="entry name" value="PRK07314.1"/>
    <property type="match status" value="1"/>
</dbReference>